<dbReference type="PANTHER" id="PTHR10627:SF31">
    <property type="entry name" value="DODECA-SATELLITE-BINDING PROTEIN 1, ISOFORM A"/>
    <property type="match status" value="1"/>
</dbReference>
<feature type="domain" description="K Homology" evidence="3">
    <location>
        <begin position="8"/>
        <end position="76"/>
    </location>
</feature>
<name>A0A8X6JFY7_NEPPI</name>
<evidence type="ECO:0000259" key="3">
    <source>
        <dbReference type="SMART" id="SM00322"/>
    </source>
</evidence>
<dbReference type="SMART" id="SM00322">
    <property type="entry name" value="KH"/>
    <property type="match status" value="1"/>
</dbReference>
<evidence type="ECO:0000256" key="1">
    <source>
        <dbReference type="ARBA" id="ARBA00022737"/>
    </source>
</evidence>
<keyword evidence="5" id="KW-1185">Reference proteome</keyword>
<organism evidence="4 5">
    <name type="scientific">Nephila pilipes</name>
    <name type="common">Giant wood spider</name>
    <name type="synonym">Nephila maculata</name>
    <dbReference type="NCBI Taxonomy" id="299642"/>
    <lineage>
        <taxon>Eukaryota</taxon>
        <taxon>Metazoa</taxon>
        <taxon>Ecdysozoa</taxon>
        <taxon>Arthropoda</taxon>
        <taxon>Chelicerata</taxon>
        <taxon>Arachnida</taxon>
        <taxon>Araneae</taxon>
        <taxon>Araneomorphae</taxon>
        <taxon>Entelegynae</taxon>
        <taxon>Araneoidea</taxon>
        <taxon>Nephilidae</taxon>
        <taxon>Nephila</taxon>
    </lineage>
</organism>
<gene>
    <name evidence="4" type="primary">Hdlbp_1</name>
    <name evidence="4" type="ORF">NPIL_608591</name>
</gene>
<dbReference type="PANTHER" id="PTHR10627">
    <property type="entry name" value="SCP160"/>
    <property type="match status" value="1"/>
</dbReference>
<dbReference type="GO" id="GO:0003729">
    <property type="term" value="F:mRNA binding"/>
    <property type="evidence" value="ECO:0007669"/>
    <property type="project" value="TreeGrafter"/>
</dbReference>
<evidence type="ECO:0000313" key="4">
    <source>
        <dbReference type="EMBL" id="GFS67317.1"/>
    </source>
</evidence>
<dbReference type="Proteomes" id="UP000887013">
    <property type="component" value="Unassembled WGS sequence"/>
</dbReference>
<dbReference type="Gene3D" id="3.30.1370.10">
    <property type="entry name" value="K Homology domain, type 1"/>
    <property type="match status" value="1"/>
</dbReference>
<evidence type="ECO:0000313" key="5">
    <source>
        <dbReference type="Proteomes" id="UP000887013"/>
    </source>
</evidence>
<sequence length="165" mass="18397">MNEEIKLTNFIVKVPIYKQNRTFIIRKGGANVKKTRDEANAKIDLPAEGAESDVIAIHGPNEDVMKAKKCLLEISNEKQLVGHTAEIKANPEQHNFLLKRGVEAAKNELNSLITQLKDVAKTTTEIDPKLHCYFVARGAKVLKQISNDYGSVTVSFPKITLMVVR</sequence>
<dbReference type="InterPro" id="IPR004087">
    <property type="entry name" value="KH_dom"/>
</dbReference>
<evidence type="ECO:0000256" key="2">
    <source>
        <dbReference type="PROSITE-ProRule" id="PRU00117"/>
    </source>
</evidence>
<dbReference type="InterPro" id="IPR004088">
    <property type="entry name" value="KH_dom_type_1"/>
</dbReference>
<keyword evidence="1" id="KW-0677">Repeat</keyword>
<dbReference type="Pfam" id="PF00013">
    <property type="entry name" value="KH_1"/>
    <property type="match status" value="1"/>
</dbReference>
<dbReference type="PROSITE" id="PS50084">
    <property type="entry name" value="KH_TYPE_1"/>
    <property type="match status" value="1"/>
</dbReference>
<dbReference type="InterPro" id="IPR036612">
    <property type="entry name" value="KH_dom_type_1_sf"/>
</dbReference>
<dbReference type="EMBL" id="BMAW01000086">
    <property type="protein sequence ID" value="GFS67317.1"/>
    <property type="molecule type" value="Genomic_DNA"/>
</dbReference>
<accession>A0A8X6JFY7</accession>
<proteinExistence type="predicted"/>
<dbReference type="SUPFAM" id="SSF54791">
    <property type="entry name" value="Eukaryotic type KH-domain (KH-domain type I)"/>
    <property type="match status" value="1"/>
</dbReference>
<dbReference type="AlphaFoldDB" id="A0A8X6JFY7"/>
<reference evidence="4" key="1">
    <citation type="submission" date="2020-08" db="EMBL/GenBank/DDBJ databases">
        <title>Multicomponent nature underlies the extraordinary mechanical properties of spider dragline silk.</title>
        <authorList>
            <person name="Kono N."/>
            <person name="Nakamura H."/>
            <person name="Mori M."/>
            <person name="Yoshida Y."/>
            <person name="Ohtoshi R."/>
            <person name="Malay A.D."/>
            <person name="Moran D.A.P."/>
            <person name="Tomita M."/>
            <person name="Numata K."/>
            <person name="Arakawa K."/>
        </authorList>
    </citation>
    <scope>NUCLEOTIDE SEQUENCE</scope>
</reference>
<keyword evidence="2" id="KW-0694">RNA-binding</keyword>
<protein>
    <submittedName>
        <fullName evidence="4">Vigilin</fullName>
    </submittedName>
</protein>
<comment type="caution">
    <text evidence="4">The sequence shown here is derived from an EMBL/GenBank/DDBJ whole genome shotgun (WGS) entry which is preliminary data.</text>
</comment>
<dbReference type="GO" id="GO:0010468">
    <property type="term" value="P:regulation of gene expression"/>
    <property type="evidence" value="ECO:0007669"/>
    <property type="project" value="UniProtKB-ARBA"/>
</dbReference>